<dbReference type="EMBL" id="CM039426">
    <property type="protein sequence ID" value="KAI4357074.1"/>
    <property type="molecule type" value="Genomic_DNA"/>
</dbReference>
<name>A0ACB9Q7P9_BAUVA</name>
<gene>
    <name evidence="1" type="ORF">L6164_001045</name>
</gene>
<protein>
    <submittedName>
        <fullName evidence="1">Uncharacterized protein</fullName>
    </submittedName>
</protein>
<evidence type="ECO:0000313" key="2">
    <source>
        <dbReference type="Proteomes" id="UP000828941"/>
    </source>
</evidence>
<dbReference type="Proteomes" id="UP000828941">
    <property type="component" value="Chromosome 1"/>
</dbReference>
<sequence>MYIEKSLIVKEKTIPEVPCVAVRIRKAVPVIDIQEVYRLIIISVSNLVNTKYGDVFNHADAKEMEIGCKTAEEHRHDPAASLQIEEHSGDLNCPQGCTLLHLACQSGSTLMVELLLQFGADVNFCDFRGRTPLHHCISSAKNSLAKFLLRSSSRIPAFYSSIKYLIASGSAGSDIGNWTK</sequence>
<reference evidence="1 2" key="1">
    <citation type="journal article" date="2022" name="DNA Res.">
        <title>Chromosomal-level genome assembly of the orchid tree Bauhinia variegata (Leguminosae; Cercidoideae) supports the allotetraploid origin hypothesis of Bauhinia.</title>
        <authorList>
            <person name="Zhong Y."/>
            <person name="Chen Y."/>
            <person name="Zheng D."/>
            <person name="Pang J."/>
            <person name="Liu Y."/>
            <person name="Luo S."/>
            <person name="Meng S."/>
            <person name="Qian L."/>
            <person name="Wei D."/>
            <person name="Dai S."/>
            <person name="Zhou R."/>
        </authorList>
    </citation>
    <scope>NUCLEOTIDE SEQUENCE [LARGE SCALE GENOMIC DNA]</scope>
    <source>
        <strain evidence="1">BV-YZ2020</strain>
    </source>
</reference>
<accession>A0ACB9Q7P9</accession>
<evidence type="ECO:0000313" key="1">
    <source>
        <dbReference type="EMBL" id="KAI4357074.1"/>
    </source>
</evidence>
<keyword evidence="2" id="KW-1185">Reference proteome</keyword>
<organism evidence="1 2">
    <name type="scientific">Bauhinia variegata</name>
    <name type="common">Purple orchid tree</name>
    <name type="synonym">Phanera variegata</name>
    <dbReference type="NCBI Taxonomy" id="167791"/>
    <lineage>
        <taxon>Eukaryota</taxon>
        <taxon>Viridiplantae</taxon>
        <taxon>Streptophyta</taxon>
        <taxon>Embryophyta</taxon>
        <taxon>Tracheophyta</taxon>
        <taxon>Spermatophyta</taxon>
        <taxon>Magnoliopsida</taxon>
        <taxon>eudicotyledons</taxon>
        <taxon>Gunneridae</taxon>
        <taxon>Pentapetalae</taxon>
        <taxon>rosids</taxon>
        <taxon>fabids</taxon>
        <taxon>Fabales</taxon>
        <taxon>Fabaceae</taxon>
        <taxon>Cercidoideae</taxon>
        <taxon>Cercideae</taxon>
        <taxon>Bauhiniinae</taxon>
        <taxon>Bauhinia</taxon>
    </lineage>
</organism>
<proteinExistence type="predicted"/>
<comment type="caution">
    <text evidence="1">The sequence shown here is derived from an EMBL/GenBank/DDBJ whole genome shotgun (WGS) entry which is preliminary data.</text>
</comment>